<dbReference type="GO" id="GO:0030286">
    <property type="term" value="C:dynein complex"/>
    <property type="evidence" value="ECO:0007669"/>
    <property type="project" value="UniProtKB-KW"/>
</dbReference>
<organism evidence="13 14">
    <name type="scientific">Triparma strigata</name>
    <dbReference type="NCBI Taxonomy" id="1606541"/>
    <lineage>
        <taxon>Eukaryota</taxon>
        <taxon>Sar</taxon>
        <taxon>Stramenopiles</taxon>
        <taxon>Ochrophyta</taxon>
        <taxon>Bolidophyceae</taxon>
        <taxon>Parmales</taxon>
        <taxon>Triparmaceae</taxon>
        <taxon>Triparma</taxon>
    </lineage>
</organism>
<evidence type="ECO:0000256" key="6">
    <source>
        <dbReference type="ARBA" id="ARBA00023017"/>
    </source>
</evidence>
<comment type="caution">
    <text evidence="13">The sequence shown here is derived from an EMBL/GenBank/DDBJ whole genome shotgun (WGS) entry which is preliminary data.</text>
</comment>
<dbReference type="InterPro" id="IPR032675">
    <property type="entry name" value="LRR_dom_sf"/>
</dbReference>
<dbReference type="Gene3D" id="3.80.10.10">
    <property type="entry name" value="Ribonuclease Inhibitor"/>
    <property type="match status" value="1"/>
</dbReference>
<dbReference type="EMBL" id="BRXY01000340">
    <property type="protein sequence ID" value="GMH88186.1"/>
    <property type="molecule type" value="Genomic_DNA"/>
</dbReference>
<accession>A0A9W7BGM6</accession>
<dbReference type="InterPro" id="IPR025875">
    <property type="entry name" value="Leu-rich_rpt_4"/>
</dbReference>
<protein>
    <recommendedName>
        <fullName evidence="11">Dynein axonemal light chain 1</fullName>
    </recommendedName>
</protein>
<evidence type="ECO:0000256" key="1">
    <source>
        <dbReference type="ARBA" id="ARBA00004430"/>
    </source>
</evidence>
<comment type="subcellular location">
    <subcellularLocation>
        <location evidence="1">Cytoplasm</location>
        <location evidence="1">Cytoskeleton</location>
        <location evidence="1">Cilium axoneme</location>
    </subcellularLocation>
</comment>
<comment type="similarity">
    <text evidence="10">Belongs to the dynein light chain LC1-type family.</text>
</comment>
<dbReference type="InterPro" id="IPR001611">
    <property type="entry name" value="Leu-rich_rpt"/>
</dbReference>
<dbReference type="PANTHER" id="PTHR15454:SF73">
    <property type="entry name" value="DYNEIN AXONEMAL LIGHT CHAIN 1"/>
    <property type="match status" value="1"/>
</dbReference>
<gene>
    <name evidence="13" type="ORF">TrST_g10286</name>
</gene>
<evidence type="ECO:0000256" key="2">
    <source>
        <dbReference type="ARBA" id="ARBA00022490"/>
    </source>
</evidence>
<evidence type="ECO:0000256" key="9">
    <source>
        <dbReference type="ARBA" id="ARBA00023273"/>
    </source>
</evidence>
<dbReference type="AlphaFoldDB" id="A0A9W7BGM6"/>
<keyword evidence="8" id="KW-0206">Cytoskeleton</keyword>
<dbReference type="PANTHER" id="PTHR15454">
    <property type="entry name" value="NISCHARIN RELATED"/>
    <property type="match status" value="1"/>
</dbReference>
<dbReference type="SMART" id="SM00365">
    <property type="entry name" value="LRR_SD22"/>
    <property type="match status" value="4"/>
</dbReference>
<dbReference type="PROSITE" id="PS51450">
    <property type="entry name" value="LRR"/>
    <property type="match status" value="3"/>
</dbReference>
<dbReference type="GO" id="GO:0005930">
    <property type="term" value="C:axoneme"/>
    <property type="evidence" value="ECO:0007669"/>
    <property type="project" value="UniProtKB-SubCell"/>
</dbReference>
<dbReference type="Pfam" id="PF12799">
    <property type="entry name" value="LRR_4"/>
    <property type="match status" value="1"/>
</dbReference>
<evidence type="ECO:0000256" key="4">
    <source>
        <dbReference type="ARBA" id="ARBA00022701"/>
    </source>
</evidence>
<keyword evidence="6" id="KW-0243">Dynein</keyword>
<evidence type="ECO:0000256" key="10">
    <source>
        <dbReference type="ARBA" id="ARBA00049659"/>
    </source>
</evidence>
<keyword evidence="5" id="KW-0677">Repeat</keyword>
<dbReference type="OrthoDB" id="266138at2759"/>
<evidence type="ECO:0000256" key="12">
    <source>
        <dbReference type="SAM" id="MobiDB-lite"/>
    </source>
</evidence>
<keyword evidence="9" id="KW-0966">Cell projection</keyword>
<dbReference type="Proteomes" id="UP001165085">
    <property type="component" value="Unassembled WGS sequence"/>
</dbReference>
<evidence type="ECO:0000256" key="5">
    <source>
        <dbReference type="ARBA" id="ARBA00022737"/>
    </source>
</evidence>
<keyword evidence="4" id="KW-0493">Microtubule</keyword>
<evidence type="ECO:0000256" key="7">
    <source>
        <dbReference type="ARBA" id="ARBA00023175"/>
    </source>
</evidence>
<feature type="region of interest" description="Disordered" evidence="12">
    <location>
        <begin position="1"/>
        <end position="24"/>
    </location>
</feature>
<evidence type="ECO:0000256" key="8">
    <source>
        <dbReference type="ARBA" id="ARBA00023212"/>
    </source>
</evidence>
<keyword evidence="3" id="KW-0433">Leucine-rich repeat</keyword>
<evidence type="ECO:0000256" key="3">
    <source>
        <dbReference type="ARBA" id="ARBA00022614"/>
    </source>
</evidence>
<evidence type="ECO:0000313" key="13">
    <source>
        <dbReference type="EMBL" id="GMH88186.1"/>
    </source>
</evidence>
<evidence type="ECO:0000256" key="11">
    <source>
        <dbReference type="ARBA" id="ARBA00049760"/>
    </source>
</evidence>
<dbReference type="SUPFAM" id="SSF52058">
    <property type="entry name" value="L domain-like"/>
    <property type="match status" value="1"/>
</dbReference>
<proteinExistence type="inferred from homology"/>
<dbReference type="FunFam" id="3.80.10.10:FF:000049">
    <property type="entry name" value="Dynein light chain 1"/>
    <property type="match status" value="1"/>
</dbReference>
<keyword evidence="7" id="KW-0505">Motor protein</keyword>
<keyword evidence="2" id="KW-0963">Cytoplasm</keyword>
<dbReference type="GO" id="GO:0005874">
    <property type="term" value="C:microtubule"/>
    <property type="evidence" value="ECO:0007669"/>
    <property type="project" value="UniProtKB-KW"/>
</dbReference>
<reference evidence="14" key="1">
    <citation type="journal article" date="2023" name="Commun. Biol.">
        <title>Genome analysis of Parmales, the sister group of diatoms, reveals the evolutionary specialization of diatoms from phago-mixotrophs to photoautotrophs.</title>
        <authorList>
            <person name="Ban H."/>
            <person name="Sato S."/>
            <person name="Yoshikawa S."/>
            <person name="Yamada K."/>
            <person name="Nakamura Y."/>
            <person name="Ichinomiya M."/>
            <person name="Sato N."/>
            <person name="Blanc-Mathieu R."/>
            <person name="Endo H."/>
            <person name="Kuwata A."/>
            <person name="Ogata H."/>
        </authorList>
    </citation>
    <scope>NUCLEOTIDE SEQUENCE [LARGE SCALE GENOMIC DNA]</scope>
    <source>
        <strain evidence="14">NIES 3701</strain>
    </source>
</reference>
<sequence>MSALDPLNSAHRRGSKAQKPNSSPCSCGQAIKAWEAKNEAVAEESDVVKLYAQVPPISKLDNSLNTLKNCEHLSLSTNCIDRISINLNGLPKLRILALGRNVIKRIEKLEDLAESLEQLWISYNQITTLDGLADLKNLQCLYISNNNIKSWAELDKLASLPSLKDILLVGNPIYADYEKREDARVEVLRHLPNLMKIDGQMVKPSEKEAALASAE</sequence>
<evidence type="ECO:0000313" key="14">
    <source>
        <dbReference type="Proteomes" id="UP001165085"/>
    </source>
</evidence>
<name>A0A9W7BGM6_9STRA</name>
<keyword evidence="14" id="KW-1185">Reference proteome</keyword>